<dbReference type="SMART" id="SM00060">
    <property type="entry name" value="FN3"/>
    <property type="match status" value="1"/>
</dbReference>
<protein>
    <recommendedName>
        <fullName evidence="7">Endoglucanase</fullName>
        <ecNumber evidence="7">3.2.1.4</ecNumber>
    </recommendedName>
</protein>
<dbReference type="SUPFAM" id="SSF81296">
    <property type="entry name" value="E set domains"/>
    <property type="match status" value="1"/>
</dbReference>
<feature type="active site" evidence="6">
    <location>
        <position position="552"/>
    </location>
</feature>
<dbReference type="Pfam" id="PF00759">
    <property type="entry name" value="Glyco_hydro_9"/>
    <property type="match status" value="1"/>
</dbReference>
<dbReference type="InterPro" id="IPR026444">
    <property type="entry name" value="Secre_tail"/>
</dbReference>
<dbReference type="AlphaFoldDB" id="A0A3D9L3F2"/>
<comment type="catalytic activity">
    <reaction evidence="7">
        <text>Endohydrolysis of (1-&gt;4)-beta-D-glucosidic linkages in cellulose, lichenin and cereal beta-D-glucans.</text>
        <dbReference type="EC" id="3.2.1.4"/>
    </reaction>
</comment>
<name>A0A3D9L3F2_MARFU</name>
<dbReference type="PROSITE" id="PS00698">
    <property type="entry name" value="GH9_3"/>
    <property type="match status" value="1"/>
</dbReference>
<sequence length="758" mass="83645">MHKFRLYFFISVTLLAAAHGQNGTEAIRLNQIGYYPNTEKLAVVVEGKLGTGFNVRNVSDQESAFSGELTDYGYWESSGESVTIADFSSLTTPGEYFLDIPDIGKSYPFVINDHVLNGATKAAFRAYYFNRASMAIDPGFGDHWHRAAGHPDDHVLVHSSAASSARPEGTSISSPGGWYDAGDFGKYIVNGGISVHTLLAAYEAFPQYYDQLQLRIPESSNNLPDLLDEVRYELDWMLTMQDEDGGVYHKLTTLNFVGEVMPATSNAQRYVYYKSTAAALNFAAALAQGARIYEPFDSTYATQLLAAAKKAWTWALNHPDRIYDQNKVNQQYDPDVYTGAYGDGNVADEFNWAGIELYLTTQNDTYLESVDFNHWLGAPSWPGTHFLGLASILNNPDRLTDAVSFSSIKDKVLALANDLEKRRANAPYKISHDSFYWGSNSNAGNDGMVLLYAYLHTKESKYLNAAISIVDYLLGRNATGYSFLTGVGSKRVMNIHHRQSMADNISDPVPGFIAGGPDGQWSNYSGYCTGTDFGNLPAKAFLDIDCAYSMTEVTINWNAPFVFLAGGLEAMASESDFTAANKLAIPTLLESTTVTDTEISLIWKDNAFVEEYYIIERSSGGNSAFEEVAKLAANTTSYTDEGLLPGTNYTYRVKASYKDWESDYATIEATTLEVGALLHANSYSKLFPTKTTGELFLKHDQTPQRIIIRSLSGTVLSVQSVSIAPNLTRINVHNLADGVYLIQAEYPGYTETQRIIKL</sequence>
<dbReference type="InterPro" id="IPR014756">
    <property type="entry name" value="Ig_E-set"/>
</dbReference>
<dbReference type="InterPro" id="IPR036116">
    <property type="entry name" value="FN3_sf"/>
</dbReference>
<organism evidence="9 10">
    <name type="scientific">Marinoscillum furvescens DSM 4134</name>
    <dbReference type="NCBI Taxonomy" id="1122208"/>
    <lineage>
        <taxon>Bacteria</taxon>
        <taxon>Pseudomonadati</taxon>
        <taxon>Bacteroidota</taxon>
        <taxon>Cytophagia</taxon>
        <taxon>Cytophagales</taxon>
        <taxon>Reichenbachiellaceae</taxon>
        <taxon>Marinoscillum</taxon>
    </lineage>
</organism>
<dbReference type="InterPro" id="IPR004197">
    <property type="entry name" value="Cellulase_Ig-like"/>
</dbReference>
<dbReference type="Pfam" id="PF02927">
    <property type="entry name" value="CelD_N"/>
    <property type="match status" value="1"/>
</dbReference>
<keyword evidence="5 6" id="KW-0624">Polysaccharide degradation</keyword>
<dbReference type="OrthoDB" id="9808897at2"/>
<evidence type="ECO:0000259" key="8">
    <source>
        <dbReference type="PROSITE" id="PS50853"/>
    </source>
</evidence>
<evidence type="ECO:0000313" key="10">
    <source>
        <dbReference type="Proteomes" id="UP000256779"/>
    </source>
</evidence>
<dbReference type="Proteomes" id="UP000256779">
    <property type="component" value="Unassembled WGS sequence"/>
</dbReference>
<dbReference type="CDD" id="cd02850">
    <property type="entry name" value="E_set_Cellulase_N"/>
    <property type="match status" value="1"/>
</dbReference>
<dbReference type="Gene3D" id="2.60.40.10">
    <property type="entry name" value="Immunoglobulins"/>
    <property type="match status" value="2"/>
</dbReference>
<proteinExistence type="inferred from homology"/>
<dbReference type="GO" id="GO:0008810">
    <property type="term" value="F:cellulase activity"/>
    <property type="evidence" value="ECO:0007669"/>
    <property type="project" value="UniProtKB-EC"/>
</dbReference>
<dbReference type="InterPro" id="IPR008928">
    <property type="entry name" value="6-hairpin_glycosidase_sf"/>
</dbReference>
<evidence type="ECO:0000256" key="1">
    <source>
        <dbReference type="ARBA" id="ARBA00007072"/>
    </source>
</evidence>
<comment type="similarity">
    <text evidence="1 6 7">Belongs to the glycosyl hydrolase 9 (cellulase E) family.</text>
</comment>
<dbReference type="SUPFAM" id="SSF48208">
    <property type="entry name" value="Six-hairpin glycosidases"/>
    <property type="match status" value="1"/>
</dbReference>
<accession>A0A3D9L3F2</accession>
<dbReference type="Gene3D" id="1.50.10.10">
    <property type="match status" value="1"/>
</dbReference>
<dbReference type="InterPro" id="IPR012341">
    <property type="entry name" value="6hp_glycosidase-like_sf"/>
</dbReference>
<evidence type="ECO:0000256" key="7">
    <source>
        <dbReference type="RuleBase" id="RU361166"/>
    </source>
</evidence>
<feature type="domain" description="Fibronectin type-III" evidence="8">
    <location>
        <begin position="585"/>
        <end position="675"/>
    </location>
</feature>
<dbReference type="RefSeq" id="WP_115868111.1">
    <property type="nucleotide sequence ID" value="NZ_QREG01000008.1"/>
</dbReference>
<keyword evidence="4 6" id="KW-0326">Glycosidase</keyword>
<evidence type="ECO:0000313" key="9">
    <source>
        <dbReference type="EMBL" id="RED99583.1"/>
    </source>
</evidence>
<feature type="active site" evidence="6">
    <location>
        <position position="543"/>
    </location>
</feature>
<evidence type="ECO:0000256" key="5">
    <source>
        <dbReference type="ARBA" id="ARBA00023326"/>
    </source>
</evidence>
<dbReference type="GO" id="GO:0030245">
    <property type="term" value="P:cellulose catabolic process"/>
    <property type="evidence" value="ECO:0007669"/>
    <property type="project" value="UniProtKB-KW"/>
</dbReference>
<gene>
    <name evidence="9" type="ORF">C7460_108205</name>
</gene>
<dbReference type="PROSITE" id="PS50853">
    <property type="entry name" value="FN3"/>
    <property type="match status" value="1"/>
</dbReference>
<evidence type="ECO:0000256" key="2">
    <source>
        <dbReference type="ARBA" id="ARBA00022801"/>
    </source>
</evidence>
<dbReference type="EMBL" id="QREG01000008">
    <property type="protein sequence ID" value="RED99583.1"/>
    <property type="molecule type" value="Genomic_DNA"/>
</dbReference>
<reference evidence="9 10" key="1">
    <citation type="submission" date="2018-07" db="EMBL/GenBank/DDBJ databases">
        <title>Genomic Encyclopedia of Type Strains, Phase IV (KMG-IV): sequencing the most valuable type-strain genomes for metagenomic binning, comparative biology and taxonomic classification.</title>
        <authorList>
            <person name="Goeker M."/>
        </authorList>
    </citation>
    <scope>NUCLEOTIDE SEQUENCE [LARGE SCALE GENOMIC DNA]</scope>
    <source>
        <strain evidence="9 10">DSM 4134</strain>
    </source>
</reference>
<dbReference type="SUPFAM" id="SSF49265">
    <property type="entry name" value="Fibronectin type III"/>
    <property type="match status" value="1"/>
</dbReference>
<dbReference type="InterPro" id="IPR003961">
    <property type="entry name" value="FN3_dom"/>
</dbReference>
<keyword evidence="2 6" id="KW-0378">Hydrolase</keyword>
<keyword evidence="3 6" id="KW-0119">Carbohydrate metabolism</keyword>
<dbReference type="EC" id="3.2.1.4" evidence="7"/>
<dbReference type="InterPro" id="IPR033126">
    <property type="entry name" value="Glyco_hydro_9_Asp/Glu_AS"/>
</dbReference>
<evidence type="ECO:0000256" key="3">
    <source>
        <dbReference type="ARBA" id="ARBA00023277"/>
    </source>
</evidence>
<dbReference type="NCBIfam" id="TIGR04183">
    <property type="entry name" value="Por_Secre_tail"/>
    <property type="match status" value="1"/>
</dbReference>
<dbReference type="Pfam" id="PF00041">
    <property type="entry name" value="fn3"/>
    <property type="match status" value="1"/>
</dbReference>
<evidence type="ECO:0000256" key="4">
    <source>
        <dbReference type="ARBA" id="ARBA00023295"/>
    </source>
</evidence>
<dbReference type="InterPro" id="IPR001701">
    <property type="entry name" value="Glyco_hydro_9"/>
</dbReference>
<dbReference type="CDD" id="cd00063">
    <property type="entry name" value="FN3"/>
    <property type="match status" value="1"/>
</dbReference>
<comment type="caution">
    <text evidence="9">The sequence shown here is derived from an EMBL/GenBank/DDBJ whole genome shotgun (WGS) entry which is preliminary data.</text>
</comment>
<keyword evidence="7" id="KW-0136">Cellulose degradation</keyword>
<evidence type="ECO:0000256" key="6">
    <source>
        <dbReference type="PROSITE-ProRule" id="PRU10060"/>
    </source>
</evidence>
<dbReference type="PANTHER" id="PTHR22298">
    <property type="entry name" value="ENDO-1,4-BETA-GLUCANASE"/>
    <property type="match status" value="1"/>
</dbReference>
<keyword evidence="10" id="KW-1185">Reference proteome</keyword>
<dbReference type="InterPro" id="IPR013783">
    <property type="entry name" value="Ig-like_fold"/>
</dbReference>